<gene>
    <name evidence="1" type="ORF">ACFQNG_15455</name>
</gene>
<evidence type="ECO:0000313" key="1">
    <source>
        <dbReference type="EMBL" id="MFC7442484.1"/>
    </source>
</evidence>
<reference evidence="2" key="1">
    <citation type="journal article" date="2019" name="Int. J. Syst. Evol. Microbiol.">
        <title>The Global Catalogue of Microorganisms (GCM) 10K type strain sequencing project: providing services to taxonomists for standard genome sequencing and annotation.</title>
        <authorList>
            <consortium name="The Broad Institute Genomics Platform"/>
            <consortium name="The Broad Institute Genome Sequencing Center for Infectious Disease"/>
            <person name="Wu L."/>
            <person name="Ma J."/>
        </authorList>
    </citation>
    <scope>NUCLEOTIDE SEQUENCE [LARGE SCALE GENOMIC DNA]</scope>
    <source>
        <strain evidence="2">CGMCC 1.12942</strain>
    </source>
</reference>
<keyword evidence="2" id="KW-1185">Reference proteome</keyword>
<sequence>MQEREIDLTWCETFFPEDIIDVVFEGSEEEFYEYDKAVHFFIREQPVELDCLFYDEEKGEVRFRLFKRAGRTVPCK</sequence>
<comment type="caution">
    <text evidence="1">The sequence shown here is derived from an EMBL/GenBank/DDBJ whole genome shotgun (WGS) entry which is preliminary data.</text>
</comment>
<dbReference type="Proteomes" id="UP001596500">
    <property type="component" value="Unassembled WGS sequence"/>
</dbReference>
<dbReference type="EMBL" id="JBHTBW010000050">
    <property type="protein sequence ID" value="MFC7442484.1"/>
    <property type="molecule type" value="Genomic_DNA"/>
</dbReference>
<accession>A0ABW2RNH5</accession>
<proteinExistence type="predicted"/>
<protein>
    <submittedName>
        <fullName evidence="1">Uncharacterized protein</fullName>
    </submittedName>
</protein>
<name>A0ABW2RNH5_9BACL</name>
<organism evidence="1 2">
    <name type="scientific">Laceyella putida</name>
    <dbReference type="NCBI Taxonomy" id="110101"/>
    <lineage>
        <taxon>Bacteria</taxon>
        <taxon>Bacillati</taxon>
        <taxon>Bacillota</taxon>
        <taxon>Bacilli</taxon>
        <taxon>Bacillales</taxon>
        <taxon>Thermoactinomycetaceae</taxon>
        <taxon>Laceyella</taxon>
    </lineage>
</organism>
<dbReference type="RefSeq" id="WP_379866382.1">
    <property type="nucleotide sequence ID" value="NZ_JBHTBW010000050.1"/>
</dbReference>
<evidence type="ECO:0000313" key="2">
    <source>
        <dbReference type="Proteomes" id="UP001596500"/>
    </source>
</evidence>